<name>A0ABS8I9P0_9NOSO</name>
<gene>
    <name evidence="1" type="ORF">LC586_15025</name>
</gene>
<keyword evidence="2" id="KW-1185">Reference proteome</keyword>
<organism evidence="1 2">
    <name type="scientific">Nostoc favosum CHAB5714</name>
    <dbReference type="NCBI Taxonomy" id="2780399"/>
    <lineage>
        <taxon>Bacteria</taxon>
        <taxon>Bacillati</taxon>
        <taxon>Cyanobacteriota</taxon>
        <taxon>Cyanophyceae</taxon>
        <taxon>Nostocales</taxon>
        <taxon>Nostocaceae</taxon>
        <taxon>Nostoc</taxon>
        <taxon>Nostoc favosum</taxon>
    </lineage>
</organism>
<accession>A0ABS8I9P0</accession>
<protein>
    <submittedName>
        <fullName evidence="1">Uncharacterized protein</fullName>
    </submittedName>
</protein>
<proteinExistence type="predicted"/>
<evidence type="ECO:0000313" key="1">
    <source>
        <dbReference type="EMBL" id="MCC5600499.1"/>
    </source>
</evidence>
<evidence type="ECO:0000313" key="2">
    <source>
        <dbReference type="Proteomes" id="UP001199525"/>
    </source>
</evidence>
<dbReference type="RefSeq" id="WP_229485566.1">
    <property type="nucleotide sequence ID" value="NZ_JAIVFQ010000018.1"/>
</dbReference>
<dbReference type="Proteomes" id="UP001199525">
    <property type="component" value="Unassembled WGS sequence"/>
</dbReference>
<dbReference type="EMBL" id="JAIVFQ010000018">
    <property type="protein sequence ID" value="MCC5600499.1"/>
    <property type="molecule type" value="Genomic_DNA"/>
</dbReference>
<comment type="caution">
    <text evidence="1">The sequence shown here is derived from an EMBL/GenBank/DDBJ whole genome shotgun (WGS) entry which is preliminary data.</text>
</comment>
<reference evidence="1 2" key="1">
    <citation type="journal article" date="2021" name="Microorganisms">
        <title>Genome Evolution of Filamentous Cyanobacterium Nostoc Species: From Facultative Symbiosis to Free Living.</title>
        <authorList>
            <person name="Huo D."/>
            <person name="Li H."/>
            <person name="Cai F."/>
            <person name="Guo X."/>
            <person name="Qiao Z."/>
            <person name="Wang W."/>
            <person name="Yu G."/>
            <person name="Li R."/>
        </authorList>
    </citation>
    <scope>NUCLEOTIDE SEQUENCE [LARGE SCALE GENOMIC DNA]</scope>
    <source>
        <strain evidence="1 2">CHAB 5714</strain>
    </source>
</reference>
<sequence length="65" mass="7107">MKVVNAKCIAPKVGNAMSTTGYDARILANATLTASQNPTPIEPLYPAADRHRLPTQSELILEQWE</sequence>